<reference evidence="2 3" key="1">
    <citation type="submission" date="2018-08" db="EMBL/GenBank/DDBJ databases">
        <title>Genomic Encyclopedia of Archaeal and Bacterial Type Strains, Phase II (KMG-II): from individual species to whole genera.</title>
        <authorList>
            <person name="Goeker M."/>
        </authorList>
    </citation>
    <scope>NUCLEOTIDE SEQUENCE [LARGE SCALE GENOMIC DNA]</scope>
    <source>
        <strain evidence="2 3">DSM 2261</strain>
    </source>
</reference>
<comment type="caution">
    <text evidence="2">The sequence shown here is derived from an EMBL/GenBank/DDBJ whole genome shotgun (WGS) entry which is preliminary data.</text>
</comment>
<keyword evidence="3" id="KW-1185">Reference proteome</keyword>
<proteinExistence type="predicted"/>
<evidence type="ECO:0000313" key="2">
    <source>
        <dbReference type="EMBL" id="REG30731.1"/>
    </source>
</evidence>
<accession>A0ABX9K021</accession>
<feature type="signal peptide" evidence="1">
    <location>
        <begin position="1"/>
        <end position="24"/>
    </location>
</feature>
<evidence type="ECO:0008006" key="4">
    <source>
        <dbReference type="Google" id="ProtNLM"/>
    </source>
</evidence>
<evidence type="ECO:0000256" key="1">
    <source>
        <dbReference type="SAM" id="SignalP"/>
    </source>
</evidence>
<evidence type="ECO:0000313" key="3">
    <source>
        <dbReference type="Proteomes" id="UP000256345"/>
    </source>
</evidence>
<dbReference type="PROSITE" id="PS51257">
    <property type="entry name" value="PROKAR_LIPOPROTEIN"/>
    <property type="match status" value="1"/>
</dbReference>
<dbReference type="Proteomes" id="UP000256345">
    <property type="component" value="Unassembled WGS sequence"/>
</dbReference>
<dbReference type="EMBL" id="QUMU01000006">
    <property type="protein sequence ID" value="REG30731.1"/>
    <property type="molecule type" value="Genomic_DNA"/>
</dbReference>
<name>A0ABX9K021_9BACT</name>
<sequence length="170" mass="18435">MPMMPRTEAFLLSSLVLLMSAGCATSPSPFPGNVALRADGTPVAEECPAKALEVMRYLRMSVGDSAWISLDANQMSTRPITLYEGPIESILEEELGTLSSPARLYGRVWTEGAQIVIRYYEAHPLEGDKVPICAVARLGKGQLRKRPESKPGIAILESPSAAVFIVDAFR</sequence>
<organism evidence="2 3">
    <name type="scientific">Archangium gephyra</name>
    <dbReference type="NCBI Taxonomy" id="48"/>
    <lineage>
        <taxon>Bacteria</taxon>
        <taxon>Pseudomonadati</taxon>
        <taxon>Myxococcota</taxon>
        <taxon>Myxococcia</taxon>
        <taxon>Myxococcales</taxon>
        <taxon>Cystobacterineae</taxon>
        <taxon>Archangiaceae</taxon>
        <taxon>Archangium</taxon>
    </lineage>
</organism>
<feature type="chain" id="PRO_5046052502" description="Serine/threonine protein kinase" evidence="1">
    <location>
        <begin position="25"/>
        <end position="170"/>
    </location>
</feature>
<protein>
    <recommendedName>
        <fullName evidence="4">Serine/threonine protein kinase</fullName>
    </recommendedName>
</protein>
<gene>
    <name evidence="2" type="ORF">ATI61_106201</name>
</gene>
<keyword evidence="1" id="KW-0732">Signal</keyword>